<evidence type="ECO:0000313" key="5">
    <source>
        <dbReference type="Proteomes" id="UP000054869"/>
    </source>
</evidence>
<protein>
    <submittedName>
        <fullName evidence="4">Ankyrin repeat protein</fullName>
    </submittedName>
</protein>
<dbReference type="PATRIC" id="fig|45067.4.peg.1074"/>
<keyword evidence="2 3" id="KW-0040">ANK repeat</keyword>
<dbReference type="PANTHER" id="PTHR24193">
    <property type="entry name" value="ANKYRIN REPEAT PROTEIN"/>
    <property type="match status" value="1"/>
</dbReference>
<dbReference type="PROSITE" id="PS50088">
    <property type="entry name" value="ANK_REPEAT"/>
    <property type="match status" value="1"/>
</dbReference>
<dbReference type="Proteomes" id="UP000054869">
    <property type="component" value="Unassembled WGS sequence"/>
</dbReference>
<feature type="repeat" description="ANK" evidence="3">
    <location>
        <begin position="165"/>
        <end position="197"/>
    </location>
</feature>
<proteinExistence type="predicted"/>
<dbReference type="EMBL" id="LNYI01000020">
    <property type="protein sequence ID" value="KTD22911.1"/>
    <property type="molecule type" value="Genomic_DNA"/>
</dbReference>
<dbReference type="PRINTS" id="PR01415">
    <property type="entry name" value="ANKYRIN"/>
</dbReference>
<evidence type="ECO:0000313" key="4">
    <source>
        <dbReference type="EMBL" id="KTD22911.1"/>
    </source>
</evidence>
<gene>
    <name evidence="4" type="ORF">Llan_1028</name>
</gene>
<comment type="caution">
    <text evidence="4">The sequence shown here is derived from an EMBL/GenBank/DDBJ whole genome shotgun (WGS) entry which is preliminary data.</text>
</comment>
<dbReference type="SMART" id="SM00248">
    <property type="entry name" value="ANK"/>
    <property type="match status" value="4"/>
</dbReference>
<dbReference type="InterPro" id="IPR002110">
    <property type="entry name" value="Ankyrin_rpt"/>
</dbReference>
<dbReference type="RefSeq" id="WP_028373452.1">
    <property type="nucleotide sequence ID" value="NZ_CAAAJD010000016.1"/>
</dbReference>
<dbReference type="STRING" id="45067.Llan_1028"/>
<keyword evidence="1" id="KW-0677">Repeat</keyword>
<dbReference type="SUPFAM" id="SSF48403">
    <property type="entry name" value="Ankyrin repeat"/>
    <property type="match status" value="1"/>
</dbReference>
<reference evidence="4 5" key="1">
    <citation type="submission" date="2015-11" db="EMBL/GenBank/DDBJ databases">
        <title>Genomic analysis of 38 Legionella species identifies large and diverse effector repertoires.</title>
        <authorList>
            <person name="Burstein D."/>
            <person name="Amaro F."/>
            <person name="Zusman T."/>
            <person name="Lifshitz Z."/>
            <person name="Cohen O."/>
            <person name="Gilbert J.A."/>
            <person name="Pupko T."/>
            <person name="Shuman H.A."/>
            <person name="Segal G."/>
        </authorList>
    </citation>
    <scope>NUCLEOTIDE SEQUENCE [LARGE SCALE GENOMIC DNA]</scope>
    <source>
        <strain evidence="4 5">ATCC 49751</strain>
    </source>
</reference>
<dbReference type="eggNOG" id="COG0666">
    <property type="taxonomic scope" value="Bacteria"/>
</dbReference>
<evidence type="ECO:0000256" key="2">
    <source>
        <dbReference type="ARBA" id="ARBA00023043"/>
    </source>
</evidence>
<dbReference type="InterPro" id="IPR036770">
    <property type="entry name" value="Ankyrin_rpt-contain_sf"/>
</dbReference>
<dbReference type="GO" id="GO:0045944">
    <property type="term" value="P:positive regulation of transcription by RNA polymerase II"/>
    <property type="evidence" value="ECO:0007669"/>
    <property type="project" value="TreeGrafter"/>
</dbReference>
<dbReference type="OrthoDB" id="5646512at2"/>
<dbReference type="Pfam" id="PF12796">
    <property type="entry name" value="Ank_2"/>
    <property type="match status" value="2"/>
</dbReference>
<dbReference type="GO" id="GO:0000976">
    <property type="term" value="F:transcription cis-regulatory region binding"/>
    <property type="evidence" value="ECO:0007669"/>
    <property type="project" value="TreeGrafter"/>
</dbReference>
<dbReference type="PROSITE" id="PS50297">
    <property type="entry name" value="ANK_REP_REGION"/>
    <property type="match status" value="1"/>
</dbReference>
<accession>A0A0W0VS52</accession>
<evidence type="ECO:0000256" key="3">
    <source>
        <dbReference type="PROSITE-ProRule" id="PRU00023"/>
    </source>
</evidence>
<dbReference type="InterPro" id="IPR050663">
    <property type="entry name" value="Ankyrin-SOCS_Box"/>
</dbReference>
<sequence>MFRLRFTTFNLFEEIKKTRSAPTTFIPSLVDLKKNIFLRDKCGNTPLHLAAITNHFVAVQRFLELNRPHLSTTEPQFGNTPLLWGIANSSIESVMLLLNPQIVTDKNEMTQQINQASHNGNTPLILSIAKGWEHKDSDRKSERFQSEVAMQLLKLGANVHAKDRFGRTALHYACLHRNKEAIEALVERGADLHVKDLEDVTPLDMKEYSGYKADEILRSAVGIYTRNHNLWAISSKTTDASGTAFFNSNSKISFNQISLCPSPLVMIKDPLGVEEQCEVKSPFTSIFCI</sequence>
<dbReference type="PANTHER" id="PTHR24193:SF121">
    <property type="entry name" value="ADA2A-CONTAINING COMPLEX COMPONENT 3, ISOFORM D"/>
    <property type="match status" value="1"/>
</dbReference>
<keyword evidence="5" id="KW-1185">Reference proteome</keyword>
<dbReference type="AlphaFoldDB" id="A0A0W0VS52"/>
<organism evidence="4 5">
    <name type="scientific">Legionella lansingensis</name>
    <dbReference type="NCBI Taxonomy" id="45067"/>
    <lineage>
        <taxon>Bacteria</taxon>
        <taxon>Pseudomonadati</taxon>
        <taxon>Pseudomonadota</taxon>
        <taxon>Gammaproteobacteria</taxon>
        <taxon>Legionellales</taxon>
        <taxon>Legionellaceae</taxon>
        <taxon>Legionella</taxon>
    </lineage>
</organism>
<name>A0A0W0VS52_9GAMM</name>
<dbReference type="Gene3D" id="1.25.40.20">
    <property type="entry name" value="Ankyrin repeat-containing domain"/>
    <property type="match status" value="1"/>
</dbReference>
<evidence type="ECO:0000256" key="1">
    <source>
        <dbReference type="ARBA" id="ARBA00022737"/>
    </source>
</evidence>